<keyword evidence="2" id="KW-1185">Reference proteome</keyword>
<dbReference type="EMBL" id="CAJVQC010049150">
    <property type="protein sequence ID" value="CAG8787217.1"/>
    <property type="molecule type" value="Genomic_DNA"/>
</dbReference>
<dbReference type="Proteomes" id="UP000789920">
    <property type="component" value="Unassembled WGS sequence"/>
</dbReference>
<gene>
    <name evidence="1" type="ORF">RPERSI_LOCUS18503</name>
</gene>
<comment type="caution">
    <text evidence="1">The sequence shown here is derived from an EMBL/GenBank/DDBJ whole genome shotgun (WGS) entry which is preliminary data.</text>
</comment>
<sequence length="119" mass="12964">IFLLELSPFCSICPPTFRKTLTFVLGPNTLSSWPEPNHNLPGLPLLPCPLSPIIPSLLGRQPTHRLDDQKVTPCTGTMSSSQRSPTVLKLQYLSAHDGSQPLGRKKPTTNPFLSFATGT</sequence>
<evidence type="ECO:0000313" key="2">
    <source>
        <dbReference type="Proteomes" id="UP000789920"/>
    </source>
</evidence>
<accession>A0ACA9RCK4</accession>
<name>A0ACA9RCK4_9GLOM</name>
<organism evidence="1 2">
    <name type="scientific">Racocetra persica</name>
    <dbReference type="NCBI Taxonomy" id="160502"/>
    <lineage>
        <taxon>Eukaryota</taxon>
        <taxon>Fungi</taxon>
        <taxon>Fungi incertae sedis</taxon>
        <taxon>Mucoromycota</taxon>
        <taxon>Glomeromycotina</taxon>
        <taxon>Glomeromycetes</taxon>
        <taxon>Diversisporales</taxon>
        <taxon>Gigasporaceae</taxon>
        <taxon>Racocetra</taxon>
    </lineage>
</organism>
<reference evidence="1" key="1">
    <citation type="submission" date="2021-06" db="EMBL/GenBank/DDBJ databases">
        <authorList>
            <person name="Kallberg Y."/>
            <person name="Tangrot J."/>
            <person name="Rosling A."/>
        </authorList>
    </citation>
    <scope>NUCLEOTIDE SEQUENCE</scope>
    <source>
        <strain evidence="1">MA461A</strain>
    </source>
</reference>
<proteinExistence type="predicted"/>
<protein>
    <submittedName>
        <fullName evidence="1">18226_t:CDS:1</fullName>
    </submittedName>
</protein>
<evidence type="ECO:0000313" key="1">
    <source>
        <dbReference type="EMBL" id="CAG8787217.1"/>
    </source>
</evidence>
<feature type="non-terminal residue" evidence="1">
    <location>
        <position position="1"/>
    </location>
</feature>